<protein>
    <submittedName>
        <fullName evidence="1">Uncharacterized protein</fullName>
    </submittedName>
</protein>
<dbReference type="Proteomes" id="UP000004358">
    <property type="component" value="Unassembled WGS sequence"/>
</dbReference>
<dbReference type="EMBL" id="AANZ01000004">
    <property type="protein sequence ID" value="EAQ81610.1"/>
    <property type="molecule type" value="Genomic_DNA"/>
</dbReference>
<name>A3ZPD2_9BACT</name>
<evidence type="ECO:0000313" key="2">
    <source>
        <dbReference type="Proteomes" id="UP000004358"/>
    </source>
</evidence>
<gene>
    <name evidence="1" type="ORF">DSM3645_28552</name>
</gene>
<sequence>MTLQHQVREATFTRSNRGALRFAVLFAFVLCFSDGSASCLIAQEAGWAEKVTEVAGQVATAEAKAKDDPSLENQINLATWRIMLGEMATEQGERSDLWSLAVDQIEFGRKAIAEIEAALAASPEEERLLSKSPNAAMRLDATRVRMTAIQQREATARQAERDRLNQLREIAKKYRDVLAKIAEVDLYLRLDDMQHARSANLEALQGVNDVLAIARSRDDIHLFHDEPQLEDGVDLKAVNANVSPLSVEMIAHIKAIQALASSQLALRQSPVDQKLLEESRDWALAALNGTEVPGFPTPAGSHTGNPIGLYVLGLVSEAQGVEQVRPAPASLQLHQQAETHFAAAKENYAKALSALVKNRTGAGVLAELEATITAKIKSLESPAPFLAQADQATLSGRPEAAWKILQEGSLRIREPQLWSSMIEAGRRGAAGEQILLAQVAEGTSNRLLVKETWETQLLQMKIALDAVGENLSQIGAKGLTPERRQSLSQRLTERSTALRGLQATATTALEKAETAAFLALAVAYQSVLGGDAKRTDTLIREAQRLSRDAMAELEAGLKLEKDPVKAIPLREALIASRLAYGHISIRALPDYRDDASLAFAAAFDEMAKLPFAASNLELLGSPTISAMMSRDGDSATRLALEERRYRELVTRFLEGMFTLHFGSPDAASQQMANALQAGATSQQLASGGGPVDASAMLGQTDGFDSQVTLQDSVRAFAILASIQADKPDEALVESVRLLNPASKITSTNQVDEAALDDALDRIQSPLVGYAFASAVESYSDSLNISDGTRHEMLAAQARLAFEKVDQQLQSRRLRNRYPHLVALVEQAASRLGSIEGYQADATQKQRQGDADGAIRTLEAGLKRHPRSSELWVAFLEAQLEQSRRGAASRESYVGVLKQIETAHQLKMISSFEHDLLSASLLERMNELERSLDAYQRALAGAADPRDVVRTRSKISEVRIRLVTKSTN</sequence>
<proteinExistence type="predicted"/>
<dbReference type="STRING" id="314230.DSM3645_28552"/>
<comment type="caution">
    <text evidence="1">The sequence shown here is derived from an EMBL/GenBank/DDBJ whole genome shotgun (WGS) entry which is preliminary data.</text>
</comment>
<organism evidence="1 2">
    <name type="scientific">Blastopirellula marina DSM 3645</name>
    <dbReference type="NCBI Taxonomy" id="314230"/>
    <lineage>
        <taxon>Bacteria</taxon>
        <taxon>Pseudomonadati</taxon>
        <taxon>Planctomycetota</taxon>
        <taxon>Planctomycetia</taxon>
        <taxon>Pirellulales</taxon>
        <taxon>Pirellulaceae</taxon>
        <taxon>Blastopirellula</taxon>
    </lineage>
</organism>
<evidence type="ECO:0000313" key="1">
    <source>
        <dbReference type="EMBL" id="EAQ81610.1"/>
    </source>
</evidence>
<dbReference type="eggNOG" id="ENOG5033Y25">
    <property type="taxonomic scope" value="Bacteria"/>
</dbReference>
<dbReference type="AlphaFoldDB" id="A3ZPD2"/>
<accession>A3ZPD2</accession>
<dbReference type="HOGENOM" id="CLU_306233_0_0_0"/>
<reference evidence="1 2" key="1">
    <citation type="submission" date="2006-02" db="EMBL/GenBank/DDBJ databases">
        <authorList>
            <person name="Amann R."/>
            <person name="Ferriera S."/>
            <person name="Johnson J."/>
            <person name="Kravitz S."/>
            <person name="Halpern A."/>
            <person name="Remington K."/>
            <person name="Beeson K."/>
            <person name="Tran B."/>
            <person name="Rogers Y.-H."/>
            <person name="Friedman R."/>
            <person name="Venter J.C."/>
        </authorList>
    </citation>
    <scope>NUCLEOTIDE SEQUENCE [LARGE SCALE GENOMIC DNA]</scope>
    <source>
        <strain evidence="1 2">DSM 3645</strain>
    </source>
</reference>